<gene>
    <name evidence="3" type="ORF">C8N46_10551</name>
</gene>
<keyword evidence="1" id="KW-1133">Transmembrane helix</keyword>
<reference evidence="3 4" key="1">
    <citation type="submission" date="2018-04" db="EMBL/GenBank/DDBJ databases">
        <title>Genomic Encyclopedia of Archaeal and Bacterial Type Strains, Phase II (KMG-II): from individual species to whole genera.</title>
        <authorList>
            <person name="Goeker M."/>
        </authorList>
    </citation>
    <scope>NUCLEOTIDE SEQUENCE [LARGE SCALE GENOMIC DNA]</scope>
    <source>
        <strain evidence="3 4">DSM 25731</strain>
    </source>
</reference>
<keyword evidence="4" id="KW-1185">Reference proteome</keyword>
<protein>
    <submittedName>
        <fullName evidence="3">Uncharacterized protein DUF4349</fullName>
    </submittedName>
</protein>
<sequence>MNVITRKQWVKSISYIFLFSILISCHDSNESYLKEELTLENVDLRDDYNSVDDVAPSKDKKEDFKSFDQGFIAQTSNQALATNIPENLKIIKTASTRYKVENIEKALNDIKQMLFTQGGYISELRYDKNYNEKKNRFTIKIPKENFDTVLDGIQKFAEETDYVNISTTDVTEKYVDAQTRLQTKMEVKARLEAVLRKNAKTVKDILATENQLRTIQEEIEVVQGKLKYMSSRVAFSTIQVELYETIEYKEEPVAYTKGFGAKAKEGLAAGWNFIQDVLIGILHIWPFIILLTVVVLFFRRWRRARK</sequence>
<evidence type="ECO:0000313" key="4">
    <source>
        <dbReference type="Proteomes" id="UP000244090"/>
    </source>
</evidence>
<keyword evidence="1" id="KW-0472">Membrane</keyword>
<dbReference type="EMBL" id="QBKT01000005">
    <property type="protein sequence ID" value="PTX60895.1"/>
    <property type="molecule type" value="Genomic_DNA"/>
</dbReference>
<organism evidence="3 4">
    <name type="scientific">Kordia periserrulae</name>
    <dbReference type="NCBI Taxonomy" id="701523"/>
    <lineage>
        <taxon>Bacteria</taxon>
        <taxon>Pseudomonadati</taxon>
        <taxon>Bacteroidota</taxon>
        <taxon>Flavobacteriia</taxon>
        <taxon>Flavobacteriales</taxon>
        <taxon>Flavobacteriaceae</taxon>
        <taxon>Kordia</taxon>
    </lineage>
</organism>
<evidence type="ECO:0000313" key="3">
    <source>
        <dbReference type="EMBL" id="PTX60895.1"/>
    </source>
</evidence>
<dbReference type="RefSeq" id="WP_108115025.1">
    <property type="nucleotide sequence ID" value="NZ_QBKT01000005.1"/>
</dbReference>
<comment type="caution">
    <text evidence="3">The sequence shown here is derived from an EMBL/GenBank/DDBJ whole genome shotgun (WGS) entry which is preliminary data.</text>
</comment>
<evidence type="ECO:0000256" key="1">
    <source>
        <dbReference type="SAM" id="Phobius"/>
    </source>
</evidence>
<name>A0A2T6BXV0_9FLAO</name>
<evidence type="ECO:0000259" key="2">
    <source>
        <dbReference type="Pfam" id="PF14257"/>
    </source>
</evidence>
<dbReference type="Pfam" id="PF14257">
    <property type="entry name" value="DUF4349"/>
    <property type="match status" value="1"/>
</dbReference>
<dbReference type="AlphaFoldDB" id="A0A2T6BXV0"/>
<dbReference type="OrthoDB" id="5381491at2"/>
<keyword evidence="1" id="KW-0812">Transmembrane</keyword>
<feature type="transmembrane region" description="Helical" evidence="1">
    <location>
        <begin position="277"/>
        <end position="298"/>
    </location>
</feature>
<dbReference type="PROSITE" id="PS51257">
    <property type="entry name" value="PROKAR_LIPOPROTEIN"/>
    <property type="match status" value="1"/>
</dbReference>
<dbReference type="InterPro" id="IPR025645">
    <property type="entry name" value="DUF4349"/>
</dbReference>
<proteinExistence type="predicted"/>
<feature type="domain" description="DUF4349" evidence="2">
    <location>
        <begin position="89"/>
        <end position="298"/>
    </location>
</feature>
<accession>A0A2T6BXV0</accession>
<dbReference type="Proteomes" id="UP000244090">
    <property type="component" value="Unassembled WGS sequence"/>
</dbReference>